<proteinExistence type="predicted"/>
<name>A0A318FVB7_KLEOX</name>
<protein>
    <submittedName>
        <fullName evidence="1">Uncharacterized protein</fullName>
    </submittedName>
</protein>
<organism evidence="1 2">
    <name type="scientific">Klebsiella oxytoca</name>
    <dbReference type="NCBI Taxonomy" id="571"/>
    <lineage>
        <taxon>Bacteria</taxon>
        <taxon>Pseudomonadati</taxon>
        <taxon>Pseudomonadota</taxon>
        <taxon>Gammaproteobacteria</taxon>
        <taxon>Enterobacterales</taxon>
        <taxon>Enterobacteriaceae</taxon>
        <taxon>Klebsiella/Raoultella group</taxon>
        <taxon>Klebsiella</taxon>
    </lineage>
</organism>
<evidence type="ECO:0000313" key="1">
    <source>
        <dbReference type="EMBL" id="PXW46348.1"/>
    </source>
</evidence>
<reference evidence="1 2" key="1">
    <citation type="submission" date="2018-05" db="EMBL/GenBank/DDBJ databases">
        <title>Freshwater and sediment microbial communities from various areas in North America, analyzing microbe dynamics in response to fracking.</title>
        <authorList>
            <person name="Lamendella R."/>
        </authorList>
    </citation>
    <scope>NUCLEOTIDE SEQUENCE [LARGE SCALE GENOMIC DNA]</scope>
    <source>
        <strain evidence="1 2">67</strain>
    </source>
</reference>
<dbReference type="EMBL" id="QJJG01000005">
    <property type="protein sequence ID" value="PXW46348.1"/>
    <property type="molecule type" value="Genomic_DNA"/>
</dbReference>
<dbReference type="Proteomes" id="UP000247485">
    <property type="component" value="Unassembled WGS sequence"/>
</dbReference>
<dbReference type="AlphaFoldDB" id="A0A318FVB7"/>
<evidence type="ECO:0000313" key="2">
    <source>
        <dbReference type="Proteomes" id="UP000247485"/>
    </source>
</evidence>
<gene>
    <name evidence="1" type="ORF">DET57_10518</name>
</gene>
<comment type="caution">
    <text evidence="1">The sequence shown here is derived from an EMBL/GenBank/DDBJ whole genome shotgun (WGS) entry which is preliminary data.</text>
</comment>
<sequence>MRNIYNMDKIGFIQAIPDSLIYYYYATQPRFSLYPDNSPAIQLQVFRNPLKTTDNYHAMLSMQTELFCSHEQAQAAARTNREIPPGAQLRPLPAITSTATLSIAQFALMPASNTSSSGQQRCYMQARLSQQHDIELLTAMMSNPQTVPISISYKIDYLQQLAPATFELQADWHKVYTCLETELGVNCFIFSAQIKNLSEEILSRNVVNIIVRDTDPQNYIAQAAEELFQILLSEFFTPITLIDNPQSSPRFGFYFQKLSVTDFNLRTLSAKFTQTTVVKRSIYPQALFAELLNGSHYQPDRAIIYTDLTDHFFTHRKVAINLLNPQLDDNILAVSILMCYGDIEKIFFFSHDNVDTQCFETFVIKEPHTQKISFPVNYSFTLYFENAVCGQSEVTSEVMQTSLAEIYLDVDSLFSRFSFMIETSAHFNWQWYQSVQVTIIRQNIYQLRDEILKSFVITALGSKIEFSTLLLNPNCYHFYIEKIYTPTDNSPHLEKKSRHSVGQNILLNAELYPQRKLQIFTENVNWQIVKKVSVFARYLCNQQGVVLQQKFTFNKDTITPQLFSADQPDPTRKCIELRVLPEYHIKQNLKPIIFNTDADTIDISTLI</sequence>
<dbReference type="RefSeq" id="WP_110273406.1">
    <property type="nucleotide sequence ID" value="NZ_QJJG01000005.1"/>
</dbReference>
<accession>A0A318FVB7</accession>